<sequence length="257" mass="29152">MMEDNLKEKVKSVFGKNADKYVTSAIHAKGDDLPLLAEWLQLEEKSIALDIATGGGHVSRALAPHAGTVVSTDLTEAMLENTAKHLKEDFGNILYVIADAETLPFLPESFDAAVCRIAPHHFPHPEKFIRETARVLKPGGKFILIDNIAPEENELALFMNTTEKLRDASHARCLSKNEWRQLLQDNNLKEIQSLDRKKTFQYPTWVRRTAESEEQIRQVEKHLLGADAAVQEYFQIDVENGEVRTFVIDEWMVMAQK</sequence>
<keyword evidence="1" id="KW-0808">Transferase</keyword>
<dbReference type="RefSeq" id="WP_036801816.1">
    <property type="nucleotide sequence ID" value="NZ_CP051177.1"/>
</dbReference>
<dbReference type="InterPro" id="IPR029063">
    <property type="entry name" value="SAM-dependent_MTases_sf"/>
</dbReference>
<dbReference type="Proteomes" id="UP000509222">
    <property type="component" value="Chromosome"/>
</dbReference>
<dbReference type="PANTHER" id="PTHR43591">
    <property type="entry name" value="METHYLTRANSFERASE"/>
    <property type="match status" value="1"/>
</dbReference>
<accession>A0A1G7W2A0</accession>
<keyword evidence="1" id="KW-0489">Methyltransferase</keyword>
<organism evidence="1 2">
    <name type="scientific">Planococcus glaciei</name>
    <dbReference type="NCBI Taxonomy" id="459472"/>
    <lineage>
        <taxon>Bacteria</taxon>
        <taxon>Bacillati</taxon>
        <taxon>Bacillota</taxon>
        <taxon>Bacilli</taxon>
        <taxon>Bacillales</taxon>
        <taxon>Caryophanaceae</taxon>
        <taxon>Planococcus</taxon>
    </lineage>
</organism>
<evidence type="ECO:0000313" key="2">
    <source>
        <dbReference type="Proteomes" id="UP000509222"/>
    </source>
</evidence>
<protein>
    <submittedName>
        <fullName evidence="1">Class I SAM-dependent methyltransferase</fullName>
    </submittedName>
</protein>
<dbReference type="SUPFAM" id="SSF53335">
    <property type="entry name" value="S-adenosyl-L-methionine-dependent methyltransferases"/>
    <property type="match status" value="1"/>
</dbReference>
<dbReference type="OrthoDB" id="43862at2"/>
<dbReference type="EMBL" id="CP051177">
    <property type="protein sequence ID" value="QKX49808.1"/>
    <property type="molecule type" value="Genomic_DNA"/>
</dbReference>
<dbReference type="AlphaFoldDB" id="A0A1G7W2A0"/>
<dbReference type="InterPro" id="IPR013216">
    <property type="entry name" value="Methyltransf_11"/>
</dbReference>
<dbReference type="eggNOG" id="COG2226">
    <property type="taxonomic scope" value="Bacteria"/>
</dbReference>
<dbReference type="GO" id="GO:0008757">
    <property type="term" value="F:S-adenosylmethionine-dependent methyltransferase activity"/>
    <property type="evidence" value="ECO:0007669"/>
    <property type="project" value="InterPro"/>
</dbReference>
<dbReference type="GO" id="GO:0032259">
    <property type="term" value="P:methylation"/>
    <property type="evidence" value="ECO:0007669"/>
    <property type="project" value="UniProtKB-KW"/>
</dbReference>
<dbReference type="Pfam" id="PF08241">
    <property type="entry name" value="Methyltransf_11"/>
    <property type="match status" value="1"/>
</dbReference>
<dbReference type="CDD" id="cd02440">
    <property type="entry name" value="AdoMet_MTases"/>
    <property type="match status" value="1"/>
</dbReference>
<name>A0A1G7W2A0_9BACL</name>
<gene>
    <name evidence="1" type="ORF">HF394_03970</name>
</gene>
<evidence type="ECO:0000313" key="1">
    <source>
        <dbReference type="EMBL" id="QKX49808.1"/>
    </source>
</evidence>
<reference evidence="2" key="2">
    <citation type="submission" date="2020-06" db="EMBL/GenBank/DDBJ databases">
        <title>Isolation of Planomicrobium glaciei.</title>
        <authorList>
            <person name="Malisova L."/>
            <person name="Safrankova R."/>
            <person name="Jakubu V."/>
            <person name="Spanelova P."/>
        </authorList>
    </citation>
    <scope>NUCLEOTIDE SEQUENCE [LARGE SCALE GENOMIC DNA]</scope>
    <source>
        <strain evidence="2">NRL-ATB46093</strain>
    </source>
</reference>
<proteinExistence type="predicted"/>
<dbReference type="STRING" id="459472.SAMN04487975_101113"/>
<keyword evidence="2" id="KW-1185">Reference proteome</keyword>
<reference evidence="1 2" key="1">
    <citation type="submission" date="2020-04" db="EMBL/GenBank/DDBJ databases">
        <authorList>
            <person name="Pajer P."/>
            <person name="Broz P."/>
        </authorList>
    </citation>
    <scope>NUCLEOTIDE SEQUENCE [LARGE SCALE GENOMIC DNA]</scope>
    <source>
        <strain evidence="2">NRL-ATB46093</strain>
    </source>
</reference>
<dbReference type="Gene3D" id="3.40.50.150">
    <property type="entry name" value="Vaccinia Virus protein VP39"/>
    <property type="match status" value="1"/>
</dbReference>